<organism evidence="7 8">
    <name type="scientific">Oreochromis aureus</name>
    <name type="common">Israeli tilapia</name>
    <name type="synonym">Chromis aureus</name>
    <dbReference type="NCBI Taxonomy" id="47969"/>
    <lineage>
        <taxon>Eukaryota</taxon>
        <taxon>Metazoa</taxon>
        <taxon>Chordata</taxon>
        <taxon>Craniata</taxon>
        <taxon>Vertebrata</taxon>
        <taxon>Euteleostomi</taxon>
        <taxon>Actinopterygii</taxon>
        <taxon>Neopterygii</taxon>
        <taxon>Teleostei</taxon>
        <taxon>Neoteleostei</taxon>
        <taxon>Acanthomorphata</taxon>
        <taxon>Ovalentaria</taxon>
        <taxon>Cichlomorphae</taxon>
        <taxon>Cichliformes</taxon>
        <taxon>Cichlidae</taxon>
        <taxon>African cichlids</taxon>
        <taxon>Pseudocrenilabrinae</taxon>
        <taxon>Oreochromini</taxon>
        <taxon>Oreochromis</taxon>
    </lineage>
</organism>
<accession>A0A668RSD5</accession>
<feature type="region of interest" description="Disordered" evidence="4">
    <location>
        <begin position="325"/>
        <end position="361"/>
    </location>
</feature>
<dbReference type="SMART" id="SM00252">
    <property type="entry name" value="SH2"/>
    <property type="match status" value="1"/>
</dbReference>
<protein>
    <recommendedName>
        <fullName evidence="9">Signal transducing adaptor family member 2b</fullName>
    </recommendedName>
</protein>
<evidence type="ECO:0000313" key="7">
    <source>
        <dbReference type="Ensembl" id="ENSOABP00000005320.2"/>
    </source>
</evidence>
<dbReference type="InterPro" id="IPR011993">
    <property type="entry name" value="PH-like_dom_sf"/>
</dbReference>
<dbReference type="CDD" id="cd13268">
    <property type="entry name" value="PH_Brdg1"/>
    <property type="match status" value="1"/>
</dbReference>
<dbReference type="Proteomes" id="UP000472276">
    <property type="component" value="Unassembled WGS sequence"/>
</dbReference>
<dbReference type="SMART" id="SM00233">
    <property type="entry name" value="PH"/>
    <property type="match status" value="1"/>
</dbReference>
<proteinExistence type="predicted"/>
<dbReference type="GeneID" id="116327890"/>
<dbReference type="AlphaFoldDB" id="A0A668RSD5"/>
<dbReference type="SUPFAM" id="SSF50729">
    <property type="entry name" value="PH domain-like"/>
    <property type="match status" value="1"/>
</dbReference>
<reference evidence="7" key="2">
    <citation type="submission" date="2025-09" db="UniProtKB">
        <authorList>
            <consortium name="Ensembl"/>
        </authorList>
    </citation>
    <scope>IDENTIFICATION</scope>
</reference>
<evidence type="ECO:0000256" key="2">
    <source>
        <dbReference type="ARBA" id="ARBA00022999"/>
    </source>
</evidence>
<evidence type="ECO:0000256" key="1">
    <source>
        <dbReference type="ARBA" id="ARBA00022553"/>
    </source>
</evidence>
<name>A0A668RSD5_OREAU</name>
<evidence type="ECO:0000256" key="4">
    <source>
        <dbReference type="SAM" id="MobiDB-lite"/>
    </source>
</evidence>
<keyword evidence="8" id="KW-1185">Reference proteome</keyword>
<dbReference type="KEGG" id="oau:116327890"/>
<dbReference type="Pfam" id="PF00169">
    <property type="entry name" value="PH"/>
    <property type="match status" value="1"/>
</dbReference>
<dbReference type="PANTHER" id="PTHR16186:SF11">
    <property type="entry name" value="SIGNAL-TRANSDUCING ADAPTOR PROTEIN 2"/>
    <property type="match status" value="1"/>
</dbReference>
<evidence type="ECO:0000259" key="5">
    <source>
        <dbReference type="PROSITE" id="PS50001"/>
    </source>
</evidence>
<feature type="domain" description="PH" evidence="6">
    <location>
        <begin position="14"/>
        <end position="112"/>
    </location>
</feature>
<feature type="domain" description="SH2" evidence="5">
    <location>
        <begin position="163"/>
        <end position="260"/>
    </location>
</feature>
<gene>
    <name evidence="7" type="primary">LOC116327890</name>
</gene>
<dbReference type="PROSITE" id="PS50001">
    <property type="entry name" value="SH2"/>
    <property type="match status" value="1"/>
</dbReference>
<sequence>MAKRTRRPRDQLPNCYYEGYMEKRSFNDETSRKLWTALCGNTLFFFNDKKDCDYIEKLDLSGFISVTDETRQDRNLDAARFNLRLKDGNIKFTVPNAEVREFWKGYIQAVAELAVPTSLNLLPGQIHMLKEAVQKEKERKQNSPPSAETSCSSYVTLKADMPACYHNVSRLEAELLLEREAKRGNLLLRPGSDGSSFAVSTRQDLESPLVKHYRVIRKHDGGFIIDVEPKVICDTLHDAISYLVTSTDGALIPLIIEEPYEKKLSYISSDNENGEKSVQQPSFLQPSNKGTPPSLPPKPVYRKTPSPEPEELPVEDCLYLNWNEEEEETEDSSVNPLPQPEEKPPKIPLMPPIPVPRKLLPSSASTSKLDLKVKGVTDPDNQIARATISELKLRLEKKGKVSVTFCDGSP</sequence>
<feature type="region of interest" description="Disordered" evidence="4">
    <location>
        <begin position="271"/>
        <end position="313"/>
    </location>
</feature>
<keyword evidence="1" id="KW-0597">Phosphoprotein</keyword>
<evidence type="ECO:0008006" key="9">
    <source>
        <dbReference type="Google" id="ProtNLM"/>
    </source>
</evidence>
<dbReference type="SUPFAM" id="SSF55550">
    <property type="entry name" value="SH2 domain"/>
    <property type="match status" value="1"/>
</dbReference>
<feature type="compositionally biased region" description="Pro residues" evidence="4">
    <location>
        <begin position="346"/>
        <end position="355"/>
    </location>
</feature>
<dbReference type="InterPro" id="IPR000980">
    <property type="entry name" value="SH2"/>
</dbReference>
<dbReference type="Gene3D" id="2.30.29.30">
    <property type="entry name" value="Pleckstrin-homology domain (PH domain)/Phosphotyrosine-binding domain (PTB)"/>
    <property type="match status" value="1"/>
</dbReference>
<dbReference type="OMA" id="EMPACYY"/>
<dbReference type="PANTHER" id="PTHR16186">
    <property type="entry name" value="SIGNAL-TRANSDUCING ADAPTOR PROTEIN-RELATED"/>
    <property type="match status" value="1"/>
</dbReference>
<dbReference type="InterPro" id="IPR001849">
    <property type="entry name" value="PH_domain"/>
</dbReference>
<dbReference type="Gene3D" id="3.30.505.10">
    <property type="entry name" value="SH2 domain"/>
    <property type="match status" value="1"/>
</dbReference>
<dbReference type="PROSITE" id="PS50003">
    <property type="entry name" value="PH_DOMAIN"/>
    <property type="match status" value="1"/>
</dbReference>
<feature type="compositionally biased region" description="Polar residues" evidence="4">
    <location>
        <begin position="271"/>
        <end position="291"/>
    </location>
</feature>
<dbReference type="GO" id="GO:0035591">
    <property type="term" value="F:signaling adaptor activity"/>
    <property type="evidence" value="ECO:0007669"/>
    <property type="project" value="InterPro"/>
</dbReference>
<reference evidence="7" key="1">
    <citation type="submission" date="2025-08" db="UniProtKB">
        <authorList>
            <consortium name="Ensembl"/>
        </authorList>
    </citation>
    <scope>IDENTIFICATION</scope>
</reference>
<dbReference type="InterPro" id="IPR036860">
    <property type="entry name" value="SH2_dom_sf"/>
</dbReference>
<dbReference type="RefSeq" id="XP_031605434.1">
    <property type="nucleotide sequence ID" value="XM_031749574.2"/>
</dbReference>
<dbReference type="Pfam" id="PF00017">
    <property type="entry name" value="SH2"/>
    <property type="match status" value="1"/>
</dbReference>
<keyword evidence="2 3" id="KW-0727">SH2 domain</keyword>
<evidence type="ECO:0000256" key="3">
    <source>
        <dbReference type="PROSITE-ProRule" id="PRU00191"/>
    </source>
</evidence>
<dbReference type="Ensembl" id="ENSOABT00000005509.2">
    <property type="protein sequence ID" value="ENSOABP00000005320.2"/>
    <property type="gene ID" value="ENSOABG00000002962.2"/>
</dbReference>
<evidence type="ECO:0000259" key="6">
    <source>
        <dbReference type="PROSITE" id="PS50003"/>
    </source>
</evidence>
<dbReference type="InterPro" id="IPR039111">
    <property type="entry name" value="STAP1/STAP2"/>
</dbReference>
<evidence type="ECO:0000313" key="8">
    <source>
        <dbReference type="Proteomes" id="UP000472276"/>
    </source>
</evidence>